<protein>
    <submittedName>
        <fullName evidence="2">Uncharacterized protein</fullName>
    </submittedName>
</protein>
<evidence type="ECO:0000256" key="1">
    <source>
        <dbReference type="SAM" id="MobiDB-lite"/>
    </source>
</evidence>
<dbReference type="Proteomes" id="UP000054725">
    <property type="component" value="Unassembled WGS sequence"/>
</dbReference>
<accession>A0A0W0X4D4</accession>
<sequence length="100" mass="10716">MIDFSDSQITKMYKDQAMNRKQFIKNLVSQFEEQISNLPDNKLEELGSGKLEISLTQAVGHEAGGALVSAAAAKSSLGSAVTASAAPTTSTVRTDSLRRR</sequence>
<dbReference type="AlphaFoldDB" id="A0A0W0X4D4"/>
<evidence type="ECO:0000313" key="2">
    <source>
        <dbReference type="EMBL" id="KTD39415.1"/>
    </source>
</evidence>
<reference evidence="2 3" key="1">
    <citation type="submission" date="2015-11" db="EMBL/GenBank/DDBJ databases">
        <title>Genomic analysis of 38 Legionella species identifies large and diverse effector repertoires.</title>
        <authorList>
            <person name="Burstein D."/>
            <person name="Amaro F."/>
            <person name="Zusman T."/>
            <person name="Lifshitz Z."/>
            <person name="Cohen O."/>
            <person name="Gilbert J.A."/>
            <person name="Pupko T."/>
            <person name="Shuman H.A."/>
            <person name="Segal G."/>
        </authorList>
    </citation>
    <scope>NUCLEOTIDE SEQUENCE [LARGE SCALE GENOMIC DNA]</scope>
    <source>
        <strain evidence="2 3">ATCC 49506</strain>
    </source>
</reference>
<feature type="compositionally biased region" description="Low complexity" evidence="1">
    <location>
        <begin position="78"/>
        <end position="92"/>
    </location>
</feature>
<name>A0A0W0X4D4_9GAMM</name>
<feature type="region of interest" description="Disordered" evidence="1">
    <location>
        <begin position="78"/>
        <end position="100"/>
    </location>
</feature>
<evidence type="ECO:0000313" key="3">
    <source>
        <dbReference type="Proteomes" id="UP000054725"/>
    </source>
</evidence>
<dbReference type="PATRIC" id="fig|45070.6.peg.188"/>
<proteinExistence type="predicted"/>
<organism evidence="2 3">
    <name type="scientific">Legionella nautarum</name>
    <dbReference type="NCBI Taxonomy" id="45070"/>
    <lineage>
        <taxon>Bacteria</taxon>
        <taxon>Pseudomonadati</taxon>
        <taxon>Pseudomonadota</taxon>
        <taxon>Gammaproteobacteria</taxon>
        <taxon>Legionellales</taxon>
        <taxon>Legionellaceae</taxon>
        <taxon>Legionella</taxon>
    </lineage>
</organism>
<dbReference type="EMBL" id="LNYO01000001">
    <property type="protein sequence ID" value="KTD39415.1"/>
    <property type="molecule type" value="Genomic_DNA"/>
</dbReference>
<comment type="caution">
    <text evidence="2">The sequence shown here is derived from an EMBL/GenBank/DDBJ whole genome shotgun (WGS) entry which is preliminary data.</text>
</comment>
<keyword evidence="3" id="KW-1185">Reference proteome</keyword>
<gene>
    <name evidence="2" type="ORF">Lnau_0182</name>
</gene>